<accession>A0ABV2L509</accession>
<name>A0ABV2L509_9HYPH</name>
<feature type="compositionally biased region" description="Basic and acidic residues" evidence="7">
    <location>
        <begin position="199"/>
        <end position="238"/>
    </location>
</feature>
<dbReference type="InterPro" id="IPR036909">
    <property type="entry name" value="Cyt_c-like_dom_sf"/>
</dbReference>
<dbReference type="PROSITE" id="PS51007">
    <property type="entry name" value="CYTC"/>
    <property type="match status" value="1"/>
</dbReference>
<feature type="compositionally biased region" description="Low complexity" evidence="7">
    <location>
        <begin position="296"/>
        <end position="307"/>
    </location>
</feature>
<evidence type="ECO:0000259" key="8">
    <source>
        <dbReference type="PROSITE" id="PS51007"/>
    </source>
</evidence>
<feature type="domain" description="Cytochrome c" evidence="8">
    <location>
        <begin position="70"/>
        <end position="170"/>
    </location>
</feature>
<keyword evidence="2 6" id="KW-0349">Heme</keyword>
<evidence type="ECO:0000256" key="4">
    <source>
        <dbReference type="ARBA" id="ARBA00022982"/>
    </source>
</evidence>
<keyword evidence="10" id="KW-1185">Reference proteome</keyword>
<evidence type="ECO:0000256" key="5">
    <source>
        <dbReference type="ARBA" id="ARBA00023004"/>
    </source>
</evidence>
<comment type="caution">
    <text evidence="9">The sequence shown here is derived from an EMBL/GenBank/DDBJ whole genome shotgun (WGS) entry which is preliminary data.</text>
</comment>
<keyword evidence="5 6" id="KW-0408">Iron</keyword>
<feature type="region of interest" description="Disordered" evidence="7">
    <location>
        <begin position="176"/>
        <end position="307"/>
    </location>
</feature>
<sequence>MDSFELNKVAGAALGALLFAVGSGFVAELIYHPKPPGNAGYALPEPQAKAAGGAAPEAKAEPLPIRLASATVDKGQSAAKKCASCHSFEKGGPNKVGPHLWGVVDRQRAHESGFEYSAALKEKGGTWTYDELDHFLANPKGYVPGTKMAFAGITSPAERADVIVYLRSLADTPAPLPAVEKKAEGDKPTEAQPTAAKSGDAKPADAKPADAKPADAKPADAKPAPDAKPAAEVRREQAPKPADNAKPTEDQKPEAGNPASSAKPTVAGEEANKPADAKPADDTPVQAAPAAPPAPAATVPAEKPAQP</sequence>
<organism evidence="9 10">
    <name type="scientific">Methylobacterium goesingense</name>
    <dbReference type="NCBI Taxonomy" id="243690"/>
    <lineage>
        <taxon>Bacteria</taxon>
        <taxon>Pseudomonadati</taxon>
        <taxon>Pseudomonadota</taxon>
        <taxon>Alphaproteobacteria</taxon>
        <taxon>Hyphomicrobiales</taxon>
        <taxon>Methylobacteriaceae</taxon>
        <taxon>Methylobacterium</taxon>
    </lineage>
</organism>
<dbReference type="PRINTS" id="PR00604">
    <property type="entry name" value="CYTCHRMECIAB"/>
</dbReference>
<dbReference type="SUPFAM" id="SSF46626">
    <property type="entry name" value="Cytochrome c"/>
    <property type="match status" value="1"/>
</dbReference>
<keyword evidence="1" id="KW-0813">Transport</keyword>
<dbReference type="Proteomes" id="UP001549145">
    <property type="component" value="Unassembled WGS sequence"/>
</dbReference>
<evidence type="ECO:0000256" key="6">
    <source>
        <dbReference type="PROSITE-ProRule" id="PRU00433"/>
    </source>
</evidence>
<dbReference type="InterPro" id="IPR009056">
    <property type="entry name" value="Cyt_c-like_dom"/>
</dbReference>
<evidence type="ECO:0000256" key="7">
    <source>
        <dbReference type="SAM" id="MobiDB-lite"/>
    </source>
</evidence>
<dbReference type="RefSeq" id="WP_238282248.1">
    <property type="nucleotide sequence ID" value="NZ_BPQL01000159.1"/>
</dbReference>
<evidence type="ECO:0000313" key="10">
    <source>
        <dbReference type="Proteomes" id="UP001549145"/>
    </source>
</evidence>
<gene>
    <name evidence="9" type="ORF">ABID43_002463</name>
</gene>
<feature type="compositionally biased region" description="Basic and acidic residues" evidence="7">
    <location>
        <begin position="270"/>
        <end position="281"/>
    </location>
</feature>
<dbReference type="PANTHER" id="PTHR11961">
    <property type="entry name" value="CYTOCHROME C"/>
    <property type="match status" value="1"/>
</dbReference>
<keyword evidence="4" id="KW-0249">Electron transport</keyword>
<evidence type="ECO:0000256" key="3">
    <source>
        <dbReference type="ARBA" id="ARBA00022723"/>
    </source>
</evidence>
<dbReference type="Gene3D" id="1.10.760.10">
    <property type="entry name" value="Cytochrome c-like domain"/>
    <property type="match status" value="1"/>
</dbReference>
<protein>
    <submittedName>
        <fullName evidence="9">Cytochrome c</fullName>
    </submittedName>
</protein>
<dbReference type="InterPro" id="IPR002327">
    <property type="entry name" value="Cyt_c_1A/1B"/>
</dbReference>
<dbReference type="EMBL" id="JBEPMM010000006">
    <property type="protein sequence ID" value="MET3692919.1"/>
    <property type="molecule type" value="Genomic_DNA"/>
</dbReference>
<reference evidence="9 10" key="1">
    <citation type="submission" date="2024-06" db="EMBL/GenBank/DDBJ databases">
        <title>Genomic Encyclopedia of Type Strains, Phase IV (KMG-IV): sequencing the most valuable type-strain genomes for metagenomic binning, comparative biology and taxonomic classification.</title>
        <authorList>
            <person name="Goeker M."/>
        </authorList>
    </citation>
    <scope>NUCLEOTIDE SEQUENCE [LARGE SCALE GENOMIC DNA]</scope>
    <source>
        <strain evidence="9 10">DSM 21331</strain>
    </source>
</reference>
<keyword evidence="3 6" id="KW-0479">Metal-binding</keyword>
<proteinExistence type="predicted"/>
<evidence type="ECO:0000256" key="1">
    <source>
        <dbReference type="ARBA" id="ARBA00022448"/>
    </source>
</evidence>
<evidence type="ECO:0000256" key="2">
    <source>
        <dbReference type="ARBA" id="ARBA00022617"/>
    </source>
</evidence>
<feature type="compositionally biased region" description="Basic and acidic residues" evidence="7">
    <location>
        <begin position="179"/>
        <end position="189"/>
    </location>
</feature>
<evidence type="ECO:0000313" key="9">
    <source>
        <dbReference type="EMBL" id="MET3692919.1"/>
    </source>
</evidence>
<dbReference type="Pfam" id="PF00034">
    <property type="entry name" value="Cytochrom_C"/>
    <property type="match status" value="1"/>
</dbReference>